<dbReference type="SUPFAM" id="SSF53335">
    <property type="entry name" value="S-adenosyl-L-methionine-dependent methyltransferases"/>
    <property type="match status" value="1"/>
</dbReference>
<dbReference type="InterPro" id="IPR012340">
    <property type="entry name" value="NA-bd_OB-fold"/>
</dbReference>
<dbReference type="SUPFAM" id="SSF50249">
    <property type="entry name" value="Nucleic acid-binding proteins"/>
    <property type="match status" value="1"/>
</dbReference>
<evidence type="ECO:0000256" key="2">
    <source>
        <dbReference type="ARBA" id="ARBA00022679"/>
    </source>
</evidence>
<dbReference type="GO" id="GO:0070475">
    <property type="term" value="P:rRNA base methylation"/>
    <property type="evidence" value="ECO:0007669"/>
    <property type="project" value="TreeGrafter"/>
</dbReference>
<keyword evidence="3 4" id="KW-0949">S-adenosyl-L-methionine</keyword>
<keyword evidence="8" id="KW-1185">Reference proteome</keyword>
<comment type="caution">
    <text evidence="7">The sequence shown here is derived from an EMBL/GenBank/DDBJ whole genome shotgun (WGS) entry which is preliminary data.</text>
</comment>
<dbReference type="EMBL" id="JACHVU010000003">
    <property type="protein sequence ID" value="MBB2990219.1"/>
    <property type="molecule type" value="Genomic_DNA"/>
</dbReference>
<keyword evidence="2 4" id="KW-0808">Transferase</keyword>
<dbReference type="InterPro" id="IPR029063">
    <property type="entry name" value="SAM-dependent_MTases_sf"/>
</dbReference>
<evidence type="ECO:0000256" key="5">
    <source>
        <dbReference type="SAM" id="MobiDB-lite"/>
    </source>
</evidence>
<dbReference type="CDD" id="cd02440">
    <property type="entry name" value="AdoMet_MTases"/>
    <property type="match status" value="1"/>
</dbReference>
<dbReference type="Gene3D" id="3.40.50.150">
    <property type="entry name" value="Vaccinia Virus protein VP39"/>
    <property type="match status" value="1"/>
</dbReference>
<dbReference type="Pfam" id="PF05958">
    <property type="entry name" value="tRNA_U5-meth_tr"/>
    <property type="match status" value="1"/>
</dbReference>
<dbReference type="PROSITE" id="PS51687">
    <property type="entry name" value="SAM_MT_RNA_M5U"/>
    <property type="match status" value="1"/>
</dbReference>
<dbReference type="Proteomes" id="UP000550501">
    <property type="component" value="Unassembled WGS sequence"/>
</dbReference>
<feature type="binding site" evidence="4">
    <location>
        <position position="362"/>
    </location>
    <ligand>
        <name>S-adenosyl-L-methionine</name>
        <dbReference type="ChEBI" id="CHEBI:59789"/>
    </ligand>
</feature>
<feature type="region of interest" description="Disordered" evidence="5">
    <location>
        <begin position="199"/>
        <end position="242"/>
    </location>
</feature>
<dbReference type="RefSeq" id="WP_183467480.1">
    <property type="nucleotide sequence ID" value="NZ_JACHVU010000003.1"/>
</dbReference>
<dbReference type="Pfam" id="PF01135">
    <property type="entry name" value="PCMT"/>
    <property type="match status" value="1"/>
</dbReference>
<feature type="binding site" evidence="4">
    <location>
        <position position="295"/>
    </location>
    <ligand>
        <name>S-adenosyl-L-methionine</name>
        <dbReference type="ChEBI" id="CHEBI:59789"/>
    </ligand>
</feature>
<feature type="domain" description="TRAM" evidence="6">
    <location>
        <begin position="1"/>
        <end position="58"/>
    </location>
</feature>
<dbReference type="InterPro" id="IPR002792">
    <property type="entry name" value="TRAM_dom"/>
</dbReference>
<feature type="compositionally biased region" description="Gly residues" evidence="5">
    <location>
        <begin position="215"/>
        <end position="237"/>
    </location>
</feature>
<dbReference type="Gene3D" id="2.40.50.140">
    <property type="entry name" value="Nucleic acid-binding proteins"/>
    <property type="match status" value="1"/>
</dbReference>
<sequence>MSPADELTLTTVAPANGGSCIARHEGRVVFVRYALPGETVRARLVGDRGSYWNAEVVEVLDAADGRIDPLCPIAGPDGAGCCDLAFAEPSAVRRIKGAVVANQLARVGNYHWRDESEATAEPVGDQGATGWRTRVRLAASADGRAGFHRYHSAELVHRLDCAQLPAGMLDGVAEAEWPAESEIHVVLDDDGRRHIAVAGAKGEKGEKGGNRTSAAGGGNRTSAAGGGNRTSAAGGGNRTRVVEGDYETTQRVGARSWRVPATAFWQAHRDAPALYSALVAEWARLEPGMSAWDLYGGAGVFAAALAEGVGEHGSVLTVDTSRGASRAARAALADLGNVSVVTDSVRRALAGQRRRADVAVLDPPRAGAGREVIDLLAAAEVPRIIHIGCEAASFARDVGLYRDRGYQVEHVAVYDSFPLTHHVECLAVLQRPPGST</sequence>
<dbReference type="Pfam" id="PF01938">
    <property type="entry name" value="TRAM"/>
    <property type="match status" value="1"/>
</dbReference>
<dbReference type="InterPro" id="IPR010280">
    <property type="entry name" value="U5_MeTrfase_fam"/>
</dbReference>
<dbReference type="PANTHER" id="PTHR11061">
    <property type="entry name" value="RNA M5U METHYLTRANSFERASE"/>
    <property type="match status" value="1"/>
</dbReference>
<dbReference type="GO" id="GO:0070041">
    <property type="term" value="F:rRNA (uridine-C5-)-methyltransferase activity"/>
    <property type="evidence" value="ECO:0007669"/>
    <property type="project" value="TreeGrafter"/>
</dbReference>
<dbReference type="PANTHER" id="PTHR11061:SF30">
    <property type="entry name" value="TRNA (URACIL(54)-C(5))-METHYLTRANSFERASE"/>
    <property type="match status" value="1"/>
</dbReference>
<dbReference type="AlphaFoldDB" id="A0A839Q2V6"/>
<evidence type="ECO:0000256" key="1">
    <source>
        <dbReference type="ARBA" id="ARBA00022603"/>
    </source>
</evidence>
<comment type="similarity">
    <text evidence="4">Belongs to the class I-like SAM-binding methyltransferase superfamily. RNA M5U methyltransferase family.</text>
</comment>
<accession>A0A839Q2V6</accession>
<name>A0A839Q2V6_MYCIR</name>
<proteinExistence type="inferred from homology"/>
<dbReference type="PROSITE" id="PS50926">
    <property type="entry name" value="TRAM"/>
    <property type="match status" value="1"/>
</dbReference>
<organism evidence="7 8">
    <name type="scientific">Mycolicibacterium iranicum</name>
    <name type="common">Mycobacterium iranicum</name>
    <dbReference type="NCBI Taxonomy" id="912594"/>
    <lineage>
        <taxon>Bacteria</taxon>
        <taxon>Bacillati</taxon>
        <taxon>Actinomycetota</taxon>
        <taxon>Actinomycetes</taxon>
        <taxon>Mycobacteriales</taxon>
        <taxon>Mycobacteriaceae</taxon>
        <taxon>Mycolicibacterium</taxon>
    </lineage>
</organism>
<gene>
    <name evidence="7" type="ORF">FHR72_001687</name>
</gene>
<evidence type="ECO:0000256" key="4">
    <source>
        <dbReference type="PROSITE-ProRule" id="PRU01024"/>
    </source>
</evidence>
<feature type="binding site" evidence="4">
    <location>
        <position position="319"/>
    </location>
    <ligand>
        <name>S-adenosyl-L-methionine</name>
        <dbReference type="ChEBI" id="CHEBI:59789"/>
    </ligand>
</feature>
<keyword evidence="1 4" id="KW-0489">Methyltransferase</keyword>
<dbReference type="Gene3D" id="2.40.50.1070">
    <property type="match status" value="1"/>
</dbReference>
<feature type="binding site" evidence="4">
    <location>
        <position position="266"/>
    </location>
    <ligand>
        <name>S-adenosyl-L-methionine</name>
        <dbReference type="ChEBI" id="CHEBI:59789"/>
    </ligand>
</feature>
<feature type="active site" description="Nucleophile" evidence="4">
    <location>
        <position position="389"/>
    </location>
</feature>
<evidence type="ECO:0000313" key="7">
    <source>
        <dbReference type="EMBL" id="MBB2990219.1"/>
    </source>
</evidence>
<evidence type="ECO:0000256" key="3">
    <source>
        <dbReference type="ARBA" id="ARBA00022691"/>
    </source>
</evidence>
<protein>
    <submittedName>
        <fullName evidence="7">tRNA/tmRNA/rRNA uracil-C5-methylase (TrmA/RlmC/RlmD family)</fullName>
    </submittedName>
</protein>
<reference evidence="7 8" key="1">
    <citation type="submission" date="2020-08" db="EMBL/GenBank/DDBJ databases">
        <title>The Agave Microbiome: Exploring the role of microbial communities in plant adaptations to desert environments.</title>
        <authorList>
            <person name="Partida-Martinez L.P."/>
        </authorList>
    </citation>
    <scope>NUCLEOTIDE SEQUENCE [LARGE SCALE GENOMIC DNA]</scope>
    <source>
        <strain evidence="7 8">AT2.18</strain>
    </source>
</reference>
<evidence type="ECO:0000313" key="8">
    <source>
        <dbReference type="Proteomes" id="UP000550501"/>
    </source>
</evidence>
<evidence type="ECO:0000259" key="6">
    <source>
        <dbReference type="PROSITE" id="PS50926"/>
    </source>
</evidence>